<dbReference type="Pfam" id="PF00656">
    <property type="entry name" value="Peptidase_C14"/>
    <property type="match status" value="1"/>
</dbReference>
<dbReference type="PANTHER" id="PTHR43628">
    <property type="entry name" value="ACTIVATOR OF C KINASE PROTEIN 1-RELATED"/>
    <property type="match status" value="1"/>
</dbReference>
<keyword evidence="3" id="KW-1185">Reference proteome</keyword>
<evidence type="ECO:0000313" key="2">
    <source>
        <dbReference type="EMBL" id="MCV2864986.1"/>
    </source>
</evidence>
<organism evidence="2 3">
    <name type="scientific">Albidovulum sediminicola</name>
    <dbReference type="NCBI Taxonomy" id="2984331"/>
    <lineage>
        <taxon>Bacteria</taxon>
        <taxon>Pseudomonadati</taxon>
        <taxon>Pseudomonadota</taxon>
        <taxon>Alphaproteobacteria</taxon>
        <taxon>Rhodobacterales</taxon>
        <taxon>Paracoccaceae</taxon>
        <taxon>Albidovulum</taxon>
    </lineage>
</organism>
<dbReference type="RefSeq" id="WP_263721505.1">
    <property type="nucleotide sequence ID" value="NZ_JAOWLA010000007.1"/>
</dbReference>
<dbReference type="PANTHER" id="PTHR43628:SF1">
    <property type="entry name" value="CHITIN SYNTHASE REGULATORY FACTOR 2-RELATED"/>
    <property type="match status" value="1"/>
</dbReference>
<gene>
    <name evidence="2" type="ORF">OE647_09575</name>
</gene>
<sequence>MILLRSVFLTVLILLGALGAGRAAIETAAPGVNRVALVVGIGAYQEAPPLPNAVSDARAVAAELWRSGFEVIELLDADINTLRASLRVVSERLKPASQVAVFFAGHGVQIDEQNFLLARDVELRGTVDNVLRAAISANEITNTFANSAAELTIVILDACRNNPFAPAEELMPDAQRGLRVATSDDTPGLAPIIVRSPSEVLIAFSTSPGNVALDGPEGGHSPFATALIQNIQAPSVPVESVFENVRADVLKATAGRQEPWISDQLDRDFVFRTGTLASGRGQANEVDTLGLLPPSLVIERSLWNTAQISGQSEDIEAYLTQFPDGSFADLARAELERRTKVLAQNGVVQPTAFTADSASRDIKLLAGVTFPVDRAIAPDLLQSLGKVRVLSLPESLDLRDQGGQPIHPGDEVEGTGLAAAAFVVGERLAGDIGMLSLEDLSGTPGADLVFSVSVDFDTCDLVAGYPHDPNRVGRGARLELMKPLLAIAACQSAVSRFPDSPRFKALLGRAYRSAADFDKSRHWNDQAIADGYSAAFAAEGKMLLLGQGGPVDLEKSFDYFSRAAALDDSFGLTGVGEAYLFGRGVPVDAERGLDLIRQATGLGNDWAHTLMGRIYENGWGGIAVSPEAAFDWYRKAAEMGDPSAKLELADAYRNGAGTPVDKNAAFSWIESAAGQGWTFAQARFGLEYAKGDLTPVDDAMAVYWYRRSADGNDPEGQYYLANALIDGKGTDPDPELGLALLQIARGTGHVQSILKLAELAEKGRAMAQDLPAAERYYQEAWDAGFMSAGRPLAKARAEGYSGRIDGEGAVAVLREVIEKSQNSWAMRDLAALYKAGKAVPQDPAESARITQMAVDAGNEYALRELAQNLETGFGVKEDKTAAFETMIRAAHSPSAWARLDLARYFAQGVGTKPDPVRAAYWFARAASVGDAGAAKAAAERVAGTDPDAMITTLGLLSQEATGAKADRTTALAAGEAVLAARTIARADEAAIFDAMKSLAETAPLPAN</sequence>
<proteinExistence type="predicted"/>
<comment type="caution">
    <text evidence="2">The sequence shown here is derived from an EMBL/GenBank/DDBJ whole genome shotgun (WGS) entry which is preliminary data.</text>
</comment>
<dbReference type="Pfam" id="PF08238">
    <property type="entry name" value="Sel1"/>
    <property type="match status" value="10"/>
</dbReference>
<dbReference type="InterPro" id="IPR011990">
    <property type="entry name" value="TPR-like_helical_dom_sf"/>
</dbReference>
<evidence type="ECO:0000259" key="1">
    <source>
        <dbReference type="PROSITE" id="PS50208"/>
    </source>
</evidence>
<dbReference type="InterPro" id="IPR006597">
    <property type="entry name" value="Sel1-like"/>
</dbReference>
<accession>A0ABT2Z1J1</accession>
<protein>
    <submittedName>
        <fullName evidence="2">Caspase family protein</fullName>
    </submittedName>
</protein>
<name>A0ABT2Z1J1_9RHOB</name>
<reference evidence="2 3" key="1">
    <citation type="submission" date="2022-10" db="EMBL/GenBank/DDBJ databases">
        <title>Defluviimonas sp. nov., isolated from ocean surface water.</title>
        <authorList>
            <person name="He W."/>
            <person name="Wang L."/>
            <person name="Zhang D.-F."/>
        </authorList>
    </citation>
    <scope>NUCLEOTIDE SEQUENCE [LARGE SCALE GENOMIC DNA]</scope>
    <source>
        <strain evidence="2 3">WL0075</strain>
    </source>
</reference>
<dbReference type="SUPFAM" id="SSF81901">
    <property type="entry name" value="HCP-like"/>
    <property type="match status" value="3"/>
</dbReference>
<dbReference type="SUPFAM" id="SSF52129">
    <property type="entry name" value="Caspase-like"/>
    <property type="match status" value="1"/>
</dbReference>
<dbReference type="Gene3D" id="1.25.40.10">
    <property type="entry name" value="Tetratricopeptide repeat domain"/>
    <property type="match status" value="3"/>
</dbReference>
<dbReference type="InterPro" id="IPR029030">
    <property type="entry name" value="Caspase-like_dom_sf"/>
</dbReference>
<dbReference type="PROSITE" id="PS50208">
    <property type="entry name" value="CASPASE_P20"/>
    <property type="match status" value="1"/>
</dbReference>
<dbReference type="InterPro" id="IPR011600">
    <property type="entry name" value="Pept_C14_caspase"/>
</dbReference>
<dbReference type="Gene3D" id="3.40.50.1460">
    <property type="match status" value="1"/>
</dbReference>
<dbReference type="InterPro" id="IPR001309">
    <property type="entry name" value="Pept_C14_p20"/>
</dbReference>
<feature type="domain" description="Caspase family p20" evidence="1">
    <location>
        <begin position="32"/>
        <end position="163"/>
    </location>
</feature>
<dbReference type="Proteomes" id="UP001652503">
    <property type="component" value="Unassembled WGS sequence"/>
</dbReference>
<dbReference type="InterPro" id="IPR052945">
    <property type="entry name" value="Mitotic_Regulator"/>
</dbReference>
<dbReference type="EMBL" id="JAOWLA010000007">
    <property type="protein sequence ID" value="MCV2864986.1"/>
    <property type="molecule type" value="Genomic_DNA"/>
</dbReference>
<evidence type="ECO:0000313" key="3">
    <source>
        <dbReference type="Proteomes" id="UP001652503"/>
    </source>
</evidence>
<dbReference type="SMART" id="SM00671">
    <property type="entry name" value="SEL1"/>
    <property type="match status" value="10"/>
</dbReference>